<dbReference type="EMBL" id="JAULSO010000005">
    <property type="protein sequence ID" value="KAK3682699.1"/>
    <property type="molecule type" value="Genomic_DNA"/>
</dbReference>
<evidence type="ECO:0000256" key="2">
    <source>
        <dbReference type="SAM" id="SignalP"/>
    </source>
</evidence>
<name>A0AAE1C8F6_9PEZI</name>
<reference evidence="3" key="2">
    <citation type="submission" date="2023-06" db="EMBL/GenBank/DDBJ databases">
        <authorList>
            <consortium name="Lawrence Berkeley National Laboratory"/>
            <person name="Haridas S."/>
            <person name="Hensen N."/>
            <person name="Bonometti L."/>
            <person name="Westerberg I."/>
            <person name="Brannstrom I.O."/>
            <person name="Guillou S."/>
            <person name="Cros-Aarteil S."/>
            <person name="Calhoun S."/>
            <person name="Kuo A."/>
            <person name="Mondo S."/>
            <person name="Pangilinan J."/>
            <person name="Riley R."/>
            <person name="Labutti K."/>
            <person name="Andreopoulos B."/>
            <person name="Lipzen A."/>
            <person name="Chen C."/>
            <person name="Yanf M."/>
            <person name="Daum C."/>
            <person name="Ng V."/>
            <person name="Clum A."/>
            <person name="Steindorff A."/>
            <person name="Ohm R."/>
            <person name="Martin F."/>
            <person name="Silar P."/>
            <person name="Natvig D."/>
            <person name="Lalanne C."/>
            <person name="Gautier V."/>
            <person name="Ament-Velasquez S.L."/>
            <person name="Kruys A."/>
            <person name="Hutchinson M.I."/>
            <person name="Powell A.J."/>
            <person name="Barry K."/>
            <person name="Miller A.N."/>
            <person name="Grigoriev I.V."/>
            <person name="Debuchy R."/>
            <person name="Gladieux P."/>
            <person name="Thoren M.H."/>
            <person name="Johannesson H."/>
        </authorList>
    </citation>
    <scope>NUCLEOTIDE SEQUENCE</scope>
    <source>
        <strain evidence="3">CBS 314.62</strain>
    </source>
</reference>
<keyword evidence="1" id="KW-0812">Transmembrane</keyword>
<feature type="signal peptide" evidence="2">
    <location>
        <begin position="1"/>
        <end position="25"/>
    </location>
</feature>
<keyword evidence="1" id="KW-0472">Membrane</keyword>
<feature type="transmembrane region" description="Helical" evidence="1">
    <location>
        <begin position="71"/>
        <end position="94"/>
    </location>
</feature>
<reference evidence="3" key="1">
    <citation type="journal article" date="2023" name="Mol. Phylogenet. Evol.">
        <title>Genome-scale phylogeny and comparative genomics of the fungal order Sordariales.</title>
        <authorList>
            <person name="Hensen N."/>
            <person name="Bonometti L."/>
            <person name="Westerberg I."/>
            <person name="Brannstrom I.O."/>
            <person name="Guillou S."/>
            <person name="Cros-Aarteil S."/>
            <person name="Calhoun S."/>
            <person name="Haridas S."/>
            <person name="Kuo A."/>
            <person name="Mondo S."/>
            <person name="Pangilinan J."/>
            <person name="Riley R."/>
            <person name="LaButti K."/>
            <person name="Andreopoulos B."/>
            <person name="Lipzen A."/>
            <person name="Chen C."/>
            <person name="Yan M."/>
            <person name="Daum C."/>
            <person name="Ng V."/>
            <person name="Clum A."/>
            <person name="Steindorff A."/>
            <person name="Ohm R.A."/>
            <person name="Martin F."/>
            <person name="Silar P."/>
            <person name="Natvig D.O."/>
            <person name="Lalanne C."/>
            <person name="Gautier V."/>
            <person name="Ament-Velasquez S.L."/>
            <person name="Kruys A."/>
            <person name="Hutchinson M.I."/>
            <person name="Powell A.J."/>
            <person name="Barry K."/>
            <person name="Miller A.N."/>
            <person name="Grigoriev I.V."/>
            <person name="Debuchy R."/>
            <person name="Gladieux P."/>
            <person name="Hiltunen Thoren M."/>
            <person name="Johannesson H."/>
        </authorList>
    </citation>
    <scope>NUCLEOTIDE SEQUENCE</scope>
    <source>
        <strain evidence="3">CBS 314.62</strain>
    </source>
</reference>
<comment type="caution">
    <text evidence="3">The sequence shown here is derived from an EMBL/GenBank/DDBJ whole genome shotgun (WGS) entry which is preliminary data.</text>
</comment>
<feature type="non-terminal residue" evidence="3">
    <location>
        <position position="137"/>
    </location>
</feature>
<keyword evidence="4" id="KW-1185">Reference proteome</keyword>
<feature type="chain" id="PRO_5041925528" evidence="2">
    <location>
        <begin position="26"/>
        <end position="137"/>
    </location>
</feature>
<proteinExistence type="predicted"/>
<evidence type="ECO:0000256" key="1">
    <source>
        <dbReference type="SAM" id="Phobius"/>
    </source>
</evidence>
<sequence length="137" mass="15143">MLIFVLVFFLLNILVLKYCTSISLASSLGRLSDAYCVFVSFSPFIGIACIGRRKIGPDWGSIKNRLLLGGFSFALSVVGMWYSACLLALIFFAVPSGQDGLVTRPRKHFAVKELGSHFIFFAPYRGKHGIACHLFTI</sequence>
<gene>
    <name evidence="3" type="ORF">B0T22DRAFT_471760</name>
</gene>
<dbReference type="AlphaFoldDB" id="A0AAE1C8F6"/>
<accession>A0AAE1C8F6</accession>
<keyword evidence="1" id="KW-1133">Transmembrane helix</keyword>
<feature type="transmembrane region" description="Helical" evidence="1">
    <location>
        <begin position="31"/>
        <end position="50"/>
    </location>
</feature>
<keyword evidence="2" id="KW-0732">Signal</keyword>
<protein>
    <submittedName>
        <fullName evidence="3">Uncharacterized protein</fullName>
    </submittedName>
</protein>
<organism evidence="3 4">
    <name type="scientific">Podospora appendiculata</name>
    <dbReference type="NCBI Taxonomy" id="314037"/>
    <lineage>
        <taxon>Eukaryota</taxon>
        <taxon>Fungi</taxon>
        <taxon>Dikarya</taxon>
        <taxon>Ascomycota</taxon>
        <taxon>Pezizomycotina</taxon>
        <taxon>Sordariomycetes</taxon>
        <taxon>Sordariomycetidae</taxon>
        <taxon>Sordariales</taxon>
        <taxon>Podosporaceae</taxon>
        <taxon>Podospora</taxon>
    </lineage>
</organism>
<evidence type="ECO:0000313" key="3">
    <source>
        <dbReference type="EMBL" id="KAK3682699.1"/>
    </source>
</evidence>
<dbReference type="Proteomes" id="UP001270362">
    <property type="component" value="Unassembled WGS sequence"/>
</dbReference>
<evidence type="ECO:0000313" key="4">
    <source>
        <dbReference type="Proteomes" id="UP001270362"/>
    </source>
</evidence>